<dbReference type="Gene3D" id="3.40.50.150">
    <property type="entry name" value="Vaccinia Virus protein VP39"/>
    <property type="match status" value="1"/>
</dbReference>
<dbReference type="InterPro" id="IPR006342">
    <property type="entry name" value="FkbM_mtfrase"/>
</dbReference>
<dbReference type="EMBL" id="PUIQ01000063">
    <property type="protein sequence ID" value="PQP10781.1"/>
    <property type="molecule type" value="Genomic_DNA"/>
</dbReference>
<dbReference type="PANTHER" id="PTHR34203:SF13">
    <property type="entry name" value="EXPRESSED PROTEIN"/>
    <property type="match status" value="1"/>
</dbReference>
<dbReference type="SUPFAM" id="SSF53335">
    <property type="entry name" value="S-adenosyl-L-methionine-dependent methyltransferases"/>
    <property type="match status" value="1"/>
</dbReference>
<feature type="region of interest" description="Disordered" evidence="1">
    <location>
        <begin position="71"/>
        <end position="113"/>
    </location>
</feature>
<evidence type="ECO:0000313" key="4">
    <source>
        <dbReference type="Proteomes" id="UP000238206"/>
    </source>
</evidence>
<dbReference type="PANTHER" id="PTHR34203">
    <property type="entry name" value="METHYLTRANSFERASE, FKBM FAMILY PROTEIN"/>
    <property type="match status" value="1"/>
</dbReference>
<dbReference type="InterPro" id="IPR052514">
    <property type="entry name" value="SAM-dependent_MTase"/>
</dbReference>
<accession>A0A2S8I7M4</accession>
<feature type="region of interest" description="Disordered" evidence="1">
    <location>
        <begin position="7"/>
        <end position="31"/>
    </location>
</feature>
<reference evidence="3 4" key="1">
    <citation type="submission" date="2018-02" db="EMBL/GenBank/DDBJ databases">
        <title>Draft genome sequencing of Burkholderia cepacia Y14-15.</title>
        <authorList>
            <person name="Zheng B.-X."/>
        </authorList>
    </citation>
    <scope>NUCLEOTIDE SEQUENCE [LARGE SCALE GENOMIC DNA]</scope>
    <source>
        <strain evidence="3 4">Y14-15</strain>
    </source>
</reference>
<comment type="caution">
    <text evidence="3">The sequence shown here is derived from an EMBL/GenBank/DDBJ whole genome shotgun (WGS) entry which is preliminary data.</text>
</comment>
<evidence type="ECO:0000259" key="2">
    <source>
        <dbReference type="Pfam" id="PF05050"/>
    </source>
</evidence>
<evidence type="ECO:0000313" key="3">
    <source>
        <dbReference type="EMBL" id="PQP10781.1"/>
    </source>
</evidence>
<evidence type="ECO:0000256" key="1">
    <source>
        <dbReference type="SAM" id="MobiDB-lite"/>
    </source>
</evidence>
<dbReference type="NCBIfam" id="TIGR01444">
    <property type="entry name" value="fkbM_fam"/>
    <property type="match status" value="1"/>
</dbReference>
<dbReference type="Proteomes" id="UP000238206">
    <property type="component" value="Unassembled WGS sequence"/>
</dbReference>
<dbReference type="AlphaFoldDB" id="A0A2S8I7M4"/>
<feature type="domain" description="Methyltransferase FkbM" evidence="2">
    <location>
        <begin position="361"/>
        <end position="524"/>
    </location>
</feature>
<name>A0A2S8I7M4_BURCE</name>
<gene>
    <name evidence="3" type="ORF">C5615_32995</name>
</gene>
<dbReference type="Pfam" id="PF05050">
    <property type="entry name" value="Methyltransf_21"/>
    <property type="match status" value="1"/>
</dbReference>
<organism evidence="3 4">
    <name type="scientific">Burkholderia cepacia</name>
    <name type="common">Pseudomonas cepacia</name>
    <dbReference type="NCBI Taxonomy" id="292"/>
    <lineage>
        <taxon>Bacteria</taxon>
        <taxon>Pseudomonadati</taxon>
        <taxon>Pseudomonadota</taxon>
        <taxon>Betaproteobacteria</taxon>
        <taxon>Burkholderiales</taxon>
        <taxon>Burkholderiaceae</taxon>
        <taxon>Burkholderia</taxon>
        <taxon>Burkholderia cepacia complex</taxon>
    </lineage>
</organism>
<sequence>MCCDAPLPIGHPRRISDAGMPSSWSSDTPNRNIECIPARPNLKFEGLDKPDRDSPMRKNLRLGADVGVAFASTPKRGAPPHRHEAAAGDTPPSSAHPGESDAIASTHPTRTSIRQGVKKLLRPLAQIAYRLLKPAIRPIALRARRYLITDLQQDIRQEIQNSLSANLNRLQEVRQLLHQDVVASQSAIHQAQSAIHQELQKATAHMVQELQKVQASIQADVLTVRQAVTREIRQATSAAAQEIRDTQAPLHQELLAAHQEALEPHLQTQQTVSETTQRLEEWFANISPKLDRIEIFSHATARRVAVNCGNSAVLVRTEAGFALCAENDHALLASLLETGELERGTRLLIEKFLEPGNCFIDVGANIGLHTLAAARSMQGQGKIIAFEPFGPTKALLERSVWMNGFSSLVEIHQAAVSNETGHHKLFLGATSGHHSLFPLDERTSTGTEPVEVSVVKIDDIVPATQKVDLLKIDAEGAELQVIESAVGLIERNTELAIIVEFGPAHLERTGIAPSDWLNAFTAQGLQYRAINSVSGKLEHWTMENLLACDSINLLFGRKDAGVWERLDA</sequence>
<protein>
    <recommendedName>
        <fullName evidence="2">Methyltransferase FkbM domain-containing protein</fullName>
    </recommendedName>
</protein>
<proteinExistence type="predicted"/>
<feature type="compositionally biased region" description="Polar residues" evidence="1">
    <location>
        <begin position="22"/>
        <end position="31"/>
    </location>
</feature>
<dbReference type="InterPro" id="IPR029063">
    <property type="entry name" value="SAM-dependent_MTases_sf"/>
</dbReference>